<dbReference type="SUPFAM" id="SSF48452">
    <property type="entry name" value="TPR-like"/>
    <property type="match status" value="1"/>
</dbReference>
<dbReference type="EMBL" id="FOZP01000002">
    <property type="protein sequence ID" value="SFS41604.1"/>
    <property type="molecule type" value="Genomic_DNA"/>
</dbReference>
<keyword evidence="2" id="KW-1185">Reference proteome</keyword>
<sequence>MYIAPHMKVNFSHKIVYIGILIISLFSYAQQPIIANVNTNNLEFQQHFFEALKQKSINNFSKAIVSLEKCNQLDSESLAVDFEFSKNYLFLKKYFEAEIFIDKALQKEPNNKYLILHKIAIFKAQQNFESAIKLQRNLVKIYPDLSDDLVLLYIQNQNFEEAEKLIDEIDKNGLKSLKTIGYNDYLLSKKGLKPNDKEIISAKNTTIESLRKDYLKTKDYAILNQLLKLELEQQLFDILNEDSKSGLELYPAQPFLYLTNATALNKLEKYNDAITVLTIGIDFVIDDRIMEANFYEQLSIAYFGIGNKTEATKFKQKAAQLRT</sequence>
<protein>
    <recommendedName>
        <fullName evidence="3">Tetratricopeptide repeat-containing protein</fullName>
    </recommendedName>
</protein>
<organism evidence="1 2">
    <name type="scientific">Lutibacter maritimus</name>
    <dbReference type="NCBI Taxonomy" id="593133"/>
    <lineage>
        <taxon>Bacteria</taxon>
        <taxon>Pseudomonadati</taxon>
        <taxon>Bacteroidota</taxon>
        <taxon>Flavobacteriia</taxon>
        <taxon>Flavobacteriales</taxon>
        <taxon>Flavobacteriaceae</taxon>
        <taxon>Lutibacter</taxon>
    </lineage>
</organism>
<reference evidence="2" key="1">
    <citation type="submission" date="2016-10" db="EMBL/GenBank/DDBJ databases">
        <authorList>
            <person name="Varghese N."/>
            <person name="Submissions S."/>
        </authorList>
    </citation>
    <scope>NUCLEOTIDE SEQUENCE [LARGE SCALE GENOMIC DNA]</scope>
    <source>
        <strain evidence="2">DSM 24450</strain>
    </source>
</reference>
<name>A0A1I6PN42_9FLAO</name>
<dbReference type="AlphaFoldDB" id="A0A1I6PN42"/>
<dbReference type="Proteomes" id="UP000199312">
    <property type="component" value="Unassembled WGS sequence"/>
</dbReference>
<evidence type="ECO:0000313" key="2">
    <source>
        <dbReference type="Proteomes" id="UP000199312"/>
    </source>
</evidence>
<dbReference type="InterPro" id="IPR011990">
    <property type="entry name" value="TPR-like_helical_dom_sf"/>
</dbReference>
<accession>A0A1I6PN42</accession>
<gene>
    <name evidence="1" type="ORF">SAMN04488006_1209</name>
</gene>
<proteinExistence type="predicted"/>
<dbReference type="STRING" id="593133.SAMN04488006_1209"/>
<evidence type="ECO:0000313" key="1">
    <source>
        <dbReference type="EMBL" id="SFS41604.1"/>
    </source>
</evidence>
<dbReference type="Gene3D" id="1.25.40.10">
    <property type="entry name" value="Tetratricopeptide repeat domain"/>
    <property type="match status" value="2"/>
</dbReference>
<evidence type="ECO:0008006" key="3">
    <source>
        <dbReference type="Google" id="ProtNLM"/>
    </source>
</evidence>